<dbReference type="NCBIfam" id="TIGR02970">
    <property type="entry name" value="succ_dehyd_cytB"/>
    <property type="match status" value="1"/>
</dbReference>
<evidence type="ECO:0000256" key="11">
    <source>
        <dbReference type="ARBA" id="ARBA00023136"/>
    </source>
</evidence>
<organism evidence="14 15">
    <name type="scientific">Dickeya lacustris</name>
    <dbReference type="NCBI Taxonomy" id="2259638"/>
    <lineage>
        <taxon>Bacteria</taxon>
        <taxon>Pseudomonadati</taxon>
        <taxon>Pseudomonadota</taxon>
        <taxon>Gammaproteobacteria</taxon>
        <taxon>Enterobacterales</taxon>
        <taxon>Pectobacteriaceae</taxon>
        <taxon>Dickeya</taxon>
    </lineage>
</organism>
<dbReference type="InterPro" id="IPR014314">
    <property type="entry name" value="Succ_DH_cytb556"/>
</dbReference>
<feature type="transmembrane region" description="Helical" evidence="13">
    <location>
        <begin position="68"/>
        <end position="89"/>
    </location>
</feature>
<keyword evidence="7 13" id="KW-0812">Transmembrane</keyword>
<name>A0ABY8G6C5_9GAMM</name>
<evidence type="ECO:0000256" key="7">
    <source>
        <dbReference type="ARBA" id="ARBA00022692"/>
    </source>
</evidence>
<dbReference type="EMBL" id="CP114280">
    <property type="protein sequence ID" value="WFN55464.1"/>
    <property type="molecule type" value="Genomic_DNA"/>
</dbReference>
<feature type="transmembrane region" description="Helical" evidence="13">
    <location>
        <begin position="28"/>
        <end position="48"/>
    </location>
</feature>
<evidence type="ECO:0000256" key="1">
    <source>
        <dbReference type="ARBA" id="ARBA00001971"/>
    </source>
</evidence>
<dbReference type="PIRSF" id="PIRSF000178">
    <property type="entry name" value="SDH_cyt_b560"/>
    <property type="match status" value="1"/>
</dbReference>
<evidence type="ECO:0000256" key="2">
    <source>
        <dbReference type="ARBA" id="ARBA00004050"/>
    </source>
</evidence>
<dbReference type="InterPro" id="IPR034804">
    <property type="entry name" value="SQR/QFR_C/D"/>
</dbReference>
<dbReference type="InterPro" id="IPR000701">
    <property type="entry name" value="SuccDH_FuR_B_TM-su"/>
</dbReference>
<protein>
    <recommendedName>
        <fullName evidence="5">Succinate dehydrogenase cytochrome b556 subunit</fullName>
    </recommendedName>
</protein>
<evidence type="ECO:0000256" key="12">
    <source>
        <dbReference type="ARBA" id="ARBA00025912"/>
    </source>
</evidence>
<evidence type="ECO:0000256" key="13">
    <source>
        <dbReference type="SAM" id="Phobius"/>
    </source>
</evidence>
<evidence type="ECO:0000256" key="9">
    <source>
        <dbReference type="ARBA" id="ARBA00022989"/>
    </source>
</evidence>
<keyword evidence="14" id="KW-0560">Oxidoreductase</keyword>
<comment type="subcellular location">
    <subcellularLocation>
        <location evidence="3">Membrane</location>
        <topology evidence="3">Multi-pass membrane protein</topology>
    </subcellularLocation>
</comment>
<accession>A0ABY8G6C5</accession>
<comment type="similarity">
    <text evidence="4">Belongs to the cytochrome b560 family.</text>
</comment>
<keyword evidence="11 13" id="KW-0472">Membrane</keyword>
<keyword evidence="8" id="KW-0479">Metal-binding</keyword>
<evidence type="ECO:0000256" key="5">
    <source>
        <dbReference type="ARBA" id="ARBA00020076"/>
    </source>
</evidence>
<dbReference type="CDD" id="cd03499">
    <property type="entry name" value="SQR_TypeC_SdhC"/>
    <property type="match status" value="1"/>
</dbReference>
<dbReference type="Gene3D" id="1.20.1300.10">
    <property type="entry name" value="Fumarate reductase/succinate dehydrogenase, transmembrane subunit"/>
    <property type="match status" value="1"/>
</dbReference>
<dbReference type="Proteomes" id="UP001219630">
    <property type="component" value="Chromosome"/>
</dbReference>
<keyword evidence="6" id="KW-0349">Heme</keyword>
<evidence type="ECO:0000256" key="3">
    <source>
        <dbReference type="ARBA" id="ARBA00004141"/>
    </source>
</evidence>
<comment type="cofactor">
    <cofactor evidence="1">
        <name>heme</name>
        <dbReference type="ChEBI" id="CHEBI:30413"/>
    </cofactor>
</comment>
<keyword evidence="10" id="KW-0408">Iron</keyword>
<evidence type="ECO:0000313" key="14">
    <source>
        <dbReference type="EMBL" id="WFN55464.1"/>
    </source>
</evidence>
<evidence type="ECO:0000256" key="4">
    <source>
        <dbReference type="ARBA" id="ARBA00007244"/>
    </source>
</evidence>
<sequence>MGKPVKKQRPVNLDLQTIRFPVTAIASILHRVSGVITFVAVGILLWLLGLSLSSAEGFAQASAIMSSFIVKFIVWGIMTALAYHIVGGLRHLLMDFGYIEENFEAGSRSAKASFVITVVLSFLAGVLVW</sequence>
<proteinExistence type="inferred from homology"/>
<evidence type="ECO:0000256" key="8">
    <source>
        <dbReference type="ARBA" id="ARBA00022723"/>
    </source>
</evidence>
<dbReference type="PANTHER" id="PTHR10978:SF5">
    <property type="entry name" value="SUCCINATE DEHYDROGENASE CYTOCHROME B560 SUBUNIT, MITOCHONDRIAL"/>
    <property type="match status" value="1"/>
</dbReference>
<dbReference type="RefSeq" id="WP_125258835.1">
    <property type="nucleotide sequence ID" value="NZ_CP114280.1"/>
</dbReference>
<dbReference type="InterPro" id="IPR018495">
    <property type="entry name" value="Succ_DH_cyt_bsu_CS"/>
</dbReference>
<reference evidence="14 15" key="1">
    <citation type="submission" date="2022-12" db="EMBL/GenBank/DDBJ databases">
        <title>Complete genome sequencing of Dickeya lacustris type strain LMG30899.</title>
        <authorList>
            <person name="Dobhal S."/>
            <person name="Arizala D."/>
            <person name="Arif M."/>
        </authorList>
    </citation>
    <scope>NUCLEOTIDE SEQUENCE [LARGE SCALE GENOMIC DNA]</scope>
    <source>
        <strain evidence="14 15">LMG30899</strain>
    </source>
</reference>
<dbReference type="Pfam" id="PF01127">
    <property type="entry name" value="Sdh_cyt"/>
    <property type="match status" value="1"/>
</dbReference>
<dbReference type="GO" id="GO:0008177">
    <property type="term" value="F:succinate dehydrogenase (quinone) activity"/>
    <property type="evidence" value="ECO:0007669"/>
    <property type="project" value="UniProtKB-EC"/>
</dbReference>
<evidence type="ECO:0000313" key="15">
    <source>
        <dbReference type="Proteomes" id="UP001219630"/>
    </source>
</evidence>
<gene>
    <name evidence="14" type="primary">sdhC</name>
    <name evidence="14" type="synonym">cybA</name>
    <name evidence="14" type="synonym">dhsC</name>
    <name evidence="14" type="ORF">O1Q98_17995</name>
</gene>
<comment type="function">
    <text evidence="2">Membrane-anchoring subunit of succinate dehydrogenase (SDH).</text>
</comment>
<comment type="subunit">
    <text evidence="12">Part of an enzyme complex containing four subunits: a flavoprotein, an iron-sulfur protein, plus two membrane-anchoring proteins, SdhC and SdhD. The complex can form homotrimers.</text>
</comment>
<evidence type="ECO:0000256" key="6">
    <source>
        <dbReference type="ARBA" id="ARBA00022617"/>
    </source>
</evidence>
<dbReference type="PROSITE" id="PS01001">
    <property type="entry name" value="SDH_CYT_2"/>
    <property type="match status" value="1"/>
</dbReference>
<dbReference type="NCBIfam" id="NF007021">
    <property type="entry name" value="PRK09487.1"/>
    <property type="match status" value="1"/>
</dbReference>
<keyword evidence="15" id="KW-1185">Reference proteome</keyword>
<evidence type="ECO:0000256" key="10">
    <source>
        <dbReference type="ARBA" id="ARBA00023004"/>
    </source>
</evidence>
<dbReference type="SUPFAM" id="SSF81343">
    <property type="entry name" value="Fumarate reductase respiratory complex transmembrane subunits"/>
    <property type="match status" value="1"/>
</dbReference>
<dbReference type="PROSITE" id="PS01000">
    <property type="entry name" value="SDH_CYT_1"/>
    <property type="match status" value="1"/>
</dbReference>
<dbReference type="PANTHER" id="PTHR10978">
    <property type="entry name" value="SUCCINATE DEHYDROGENASE CYTOCHROME B560 SUBUNIT"/>
    <property type="match status" value="1"/>
</dbReference>
<feature type="transmembrane region" description="Helical" evidence="13">
    <location>
        <begin position="110"/>
        <end position="128"/>
    </location>
</feature>
<keyword evidence="9 13" id="KW-1133">Transmembrane helix</keyword>